<keyword evidence="2 4" id="KW-0472">Membrane</keyword>
<evidence type="ECO:0000256" key="4">
    <source>
        <dbReference type="PROSITE-ProRule" id="PRU00473"/>
    </source>
</evidence>
<dbReference type="PANTHER" id="PTHR30329">
    <property type="entry name" value="STATOR ELEMENT OF FLAGELLAR MOTOR COMPLEX"/>
    <property type="match status" value="1"/>
</dbReference>
<evidence type="ECO:0000256" key="1">
    <source>
        <dbReference type="ARBA" id="ARBA00004442"/>
    </source>
</evidence>
<keyword evidence="7" id="KW-0282">Flagellum</keyword>
<dbReference type="Gene3D" id="3.30.1330.60">
    <property type="entry name" value="OmpA-like domain"/>
    <property type="match status" value="1"/>
</dbReference>
<dbReference type="OrthoDB" id="9792021at2"/>
<keyword evidence="7" id="KW-0966">Cell projection</keyword>
<reference evidence="7 8" key="1">
    <citation type="submission" date="2016-07" db="EMBL/GenBank/DDBJ databases">
        <authorList>
            <person name="Jeong J.-J."/>
            <person name="Kim D.W."/>
            <person name="Sang M.K."/>
            <person name="Choi I.-G."/>
            <person name="Kim K.D."/>
        </authorList>
    </citation>
    <scope>NUCLEOTIDE SEQUENCE [LARGE SCALE GENOMIC DNA]</scope>
    <source>
        <strain evidence="7 8">UTM-3</strain>
    </source>
</reference>
<dbReference type="SUPFAM" id="SSF103088">
    <property type="entry name" value="OmpA-like"/>
    <property type="match status" value="1"/>
</dbReference>
<evidence type="ECO:0000256" key="2">
    <source>
        <dbReference type="ARBA" id="ARBA00023136"/>
    </source>
</evidence>
<dbReference type="InterPro" id="IPR006665">
    <property type="entry name" value="OmpA-like"/>
</dbReference>
<evidence type="ECO:0000256" key="5">
    <source>
        <dbReference type="SAM" id="MobiDB-lite"/>
    </source>
</evidence>
<dbReference type="InterPro" id="IPR006664">
    <property type="entry name" value="OMP_bac"/>
</dbReference>
<dbReference type="CDD" id="cd07185">
    <property type="entry name" value="OmpA_C-like"/>
    <property type="match status" value="1"/>
</dbReference>
<accession>A0A1B8ZZQ0</accession>
<evidence type="ECO:0000256" key="3">
    <source>
        <dbReference type="ARBA" id="ARBA00023237"/>
    </source>
</evidence>
<comment type="subcellular location">
    <subcellularLocation>
        <location evidence="1">Cell outer membrane</location>
    </subcellularLocation>
</comment>
<evidence type="ECO:0000259" key="6">
    <source>
        <dbReference type="PROSITE" id="PS51123"/>
    </source>
</evidence>
<feature type="region of interest" description="Disordered" evidence="5">
    <location>
        <begin position="310"/>
        <end position="335"/>
    </location>
</feature>
<dbReference type="Proteomes" id="UP000092651">
    <property type="component" value="Unassembled WGS sequence"/>
</dbReference>
<keyword evidence="7" id="KW-0969">Cilium</keyword>
<dbReference type="PRINTS" id="PR01021">
    <property type="entry name" value="OMPADOMAIN"/>
</dbReference>
<dbReference type="AlphaFoldDB" id="A0A1B8ZZQ0"/>
<evidence type="ECO:0000313" key="8">
    <source>
        <dbReference type="Proteomes" id="UP000092651"/>
    </source>
</evidence>
<keyword evidence="3" id="KW-0998">Cell outer membrane</keyword>
<name>A0A1B8ZZQ0_9FLAO</name>
<organism evidence="7 8">
    <name type="scientific">Chryseobacterium artocarpi</name>
    <dbReference type="NCBI Taxonomy" id="1414727"/>
    <lineage>
        <taxon>Bacteria</taxon>
        <taxon>Pseudomonadati</taxon>
        <taxon>Bacteroidota</taxon>
        <taxon>Flavobacteriia</taxon>
        <taxon>Flavobacteriales</taxon>
        <taxon>Weeksellaceae</taxon>
        <taxon>Chryseobacterium group</taxon>
        <taxon>Chryseobacterium</taxon>
    </lineage>
</organism>
<dbReference type="GO" id="GO:0009279">
    <property type="term" value="C:cell outer membrane"/>
    <property type="evidence" value="ECO:0007669"/>
    <property type="project" value="UniProtKB-SubCell"/>
</dbReference>
<evidence type="ECO:0000313" key="7">
    <source>
        <dbReference type="EMBL" id="OCA77071.1"/>
    </source>
</evidence>
<protein>
    <submittedName>
        <fullName evidence="7">Flagellar motor protein MotB</fullName>
    </submittedName>
</protein>
<proteinExistence type="predicted"/>
<dbReference type="InterPro" id="IPR036737">
    <property type="entry name" value="OmpA-like_sf"/>
</dbReference>
<dbReference type="PANTHER" id="PTHR30329:SF21">
    <property type="entry name" value="LIPOPROTEIN YIAD-RELATED"/>
    <property type="match status" value="1"/>
</dbReference>
<dbReference type="PROSITE" id="PS51123">
    <property type="entry name" value="OMPA_2"/>
    <property type="match status" value="1"/>
</dbReference>
<dbReference type="PROSITE" id="PS51257">
    <property type="entry name" value="PROKAR_LIPOPROTEIN"/>
    <property type="match status" value="1"/>
</dbReference>
<sequence>MKKTLIISSIGALLVACNKKAEQKTDAPKDTVTIGNTAATEKPSDGTGNFDINSVPVSTAEVGELPFFSFPKGLNFQNKPVQRSYDMLFFPLKGVMTPIEGKVWKTYVVNEKSNKEEWSLPYFLKSYDDAITKVGGVKIFDGKVSQQELDRIKEEARYFGEEGSIDYWNEPVKVYVIRRQNGDDIYIQLYGNTATGAIQILQKAPFEQTISILKSDEIKKALDATGKAILHINFDTDKASLKSDGKIAVDEITKVLKNDNNLKLAINGYTDNSGNDAHNLQLSKDRATAVLNAITTSGIDKARLSAEGFGSKTPIADNSSEEGKAQNRRVELVKK</sequence>
<gene>
    <name evidence="7" type="ORF">BBI01_00990</name>
</gene>
<feature type="compositionally biased region" description="Basic and acidic residues" evidence="5">
    <location>
        <begin position="321"/>
        <end position="335"/>
    </location>
</feature>
<dbReference type="RefSeq" id="WP_065392826.1">
    <property type="nucleotide sequence ID" value="NZ_MAYH01000001.1"/>
</dbReference>
<dbReference type="Pfam" id="PF00691">
    <property type="entry name" value="OmpA"/>
    <property type="match status" value="1"/>
</dbReference>
<keyword evidence="8" id="KW-1185">Reference proteome</keyword>
<comment type="caution">
    <text evidence="7">The sequence shown here is derived from an EMBL/GenBank/DDBJ whole genome shotgun (WGS) entry which is preliminary data.</text>
</comment>
<feature type="domain" description="OmpA-like" evidence="6">
    <location>
        <begin position="221"/>
        <end position="335"/>
    </location>
</feature>
<dbReference type="EMBL" id="MAYH01000001">
    <property type="protein sequence ID" value="OCA77071.1"/>
    <property type="molecule type" value="Genomic_DNA"/>
</dbReference>
<dbReference type="InterPro" id="IPR050330">
    <property type="entry name" value="Bact_OuterMem_StrucFunc"/>
</dbReference>